<dbReference type="AlphaFoldDB" id="C6BVL4"/>
<evidence type="ECO:0000313" key="2">
    <source>
        <dbReference type="EMBL" id="ACS78228.1"/>
    </source>
</evidence>
<dbReference type="EMBL" id="CP001649">
    <property type="protein sequence ID" value="ACS78228.1"/>
    <property type="molecule type" value="Genomic_DNA"/>
</dbReference>
<evidence type="ECO:0000256" key="1">
    <source>
        <dbReference type="SAM" id="SignalP"/>
    </source>
</evidence>
<evidence type="ECO:0000313" key="3">
    <source>
        <dbReference type="Proteomes" id="UP000002601"/>
    </source>
</evidence>
<dbReference type="KEGG" id="dsa:Desal_0158"/>
<feature type="chain" id="PRO_5002962844" evidence="1">
    <location>
        <begin position="25"/>
        <end position="170"/>
    </location>
</feature>
<dbReference type="HOGENOM" id="CLU_133693_0_0_7"/>
<organism evidence="2 3">
    <name type="scientific">Maridesulfovibrio salexigens (strain ATCC 14822 / DSM 2638 / NCIMB 8403 / VKM B-1763)</name>
    <name type="common">Desulfovibrio salexigens</name>
    <dbReference type="NCBI Taxonomy" id="526222"/>
    <lineage>
        <taxon>Bacteria</taxon>
        <taxon>Pseudomonadati</taxon>
        <taxon>Thermodesulfobacteriota</taxon>
        <taxon>Desulfovibrionia</taxon>
        <taxon>Desulfovibrionales</taxon>
        <taxon>Desulfovibrionaceae</taxon>
        <taxon>Maridesulfovibrio</taxon>
    </lineage>
</organism>
<gene>
    <name evidence="2" type="ordered locus">Desal_0158</name>
</gene>
<reference evidence="2 3" key="1">
    <citation type="submission" date="2009-06" db="EMBL/GenBank/DDBJ databases">
        <title>Complete sequence of Desulfovibrio salexigens DSM 2638.</title>
        <authorList>
            <consortium name="US DOE Joint Genome Institute"/>
            <person name="Lucas S."/>
            <person name="Copeland A."/>
            <person name="Lapidus A."/>
            <person name="Glavina del Rio T."/>
            <person name="Tice H."/>
            <person name="Bruce D."/>
            <person name="Goodwin L."/>
            <person name="Pitluck S."/>
            <person name="Munk A.C."/>
            <person name="Brettin T."/>
            <person name="Detter J.C."/>
            <person name="Han C."/>
            <person name="Tapia R."/>
            <person name="Larimer F."/>
            <person name="Land M."/>
            <person name="Hauser L."/>
            <person name="Kyrpides N."/>
            <person name="Anderson I."/>
            <person name="Wall J.D."/>
            <person name="Arkin A.P."/>
            <person name="Dehal P."/>
            <person name="Chivian D."/>
            <person name="Giles B."/>
            <person name="Hazen T.C."/>
        </authorList>
    </citation>
    <scope>NUCLEOTIDE SEQUENCE [LARGE SCALE GENOMIC DNA]</scope>
    <source>
        <strain evidence="3">ATCC 14822 / DSM 2638 / NCIMB 8403 / VKM B-1763</strain>
    </source>
</reference>
<proteinExistence type="predicted"/>
<feature type="signal peptide" evidence="1">
    <location>
        <begin position="1"/>
        <end position="24"/>
    </location>
</feature>
<keyword evidence="3" id="KW-1185">Reference proteome</keyword>
<name>C6BVL4_MARSD</name>
<dbReference type="OrthoDB" id="5462579at2"/>
<dbReference type="RefSeq" id="WP_012765754.1">
    <property type="nucleotide sequence ID" value="NC_012881.1"/>
</dbReference>
<keyword evidence="1" id="KW-0732">Signal</keyword>
<sequence length="170" mass="18627">MRNLMKACVMSVAIFMLMCGVASATSFNAQGSAVVAGVDHRYVSNVNFYSTSLRLSNITGETVQCKVTVFNHDGEDISSYGTIRTGGSPNYQELASGTDTFDIPPYSTRSYELKSSRLNQSVYGYAVVEWTSNNPKLRKALIGVVTRLMVRPADVSTSQTERDINNGRPF</sequence>
<dbReference type="Proteomes" id="UP000002601">
    <property type="component" value="Chromosome"/>
</dbReference>
<accession>C6BVL4</accession>
<protein>
    <submittedName>
        <fullName evidence="2">Uncharacterized protein</fullName>
    </submittedName>
</protein>